<dbReference type="Proteomes" id="UP000291189">
    <property type="component" value="Unassembled WGS sequence"/>
</dbReference>
<keyword evidence="7" id="KW-1133">Transmembrane helix</keyword>
<dbReference type="InterPro" id="IPR001915">
    <property type="entry name" value="Peptidase_M48"/>
</dbReference>
<evidence type="ECO:0000259" key="9">
    <source>
        <dbReference type="Pfam" id="PF01435"/>
    </source>
</evidence>
<feature type="signal peptide" evidence="8">
    <location>
        <begin position="1"/>
        <end position="19"/>
    </location>
</feature>
<dbReference type="AlphaFoldDB" id="A0A4Q5J1Y1"/>
<dbReference type="GO" id="GO:0046872">
    <property type="term" value="F:metal ion binding"/>
    <property type="evidence" value="ECO:0007669"/>
    <property type="project" value="UniProtKB-KW"/>
</dbReference>
<feature type="transmembrane region" description="Helical" evidence="7">
    <location>
        <begin position="38"/>
        <end position="58"/>
    </location>
</feature>
<evidence type="ECO:0000256" key="4">
    <source>
        <dbReference type="ARBA" id="ARBA00022833"/>
    </source>
</evidence>
<evidence type="ECO:0000256" key="2">
    <source>
        <dbReference type="ARBA" id="ARBA00022723"/>
    </source>
</evidence>
<keyword evidence="8" id="KW-0732">Signal</keyword>
<proteinExistence type="inferred from homology"/>
<keyword evidence="11" id="KW-1185">Reference proteome</keyword>
<name>A0A4Q5J1Y1_9ACTN</name>
<keyword evidence="7" id="KW-0472">Membrane</keyword>
<evidence type="ECO:0000256" key="3">
    <source>
        <dbReference type="ARBA" id="ARBA00022801"/>
    </source>
</evidence>
<sequence length="284" mass="29412">MTTAALVLLAAVLAGPAPAVLARATAVRRAPRAALVLWQAVALAAVLAALGAGLSLATVPALPPVLVGLALVVTLTVLGRLLLSGHLVGTRVRALRRRHREMVDLLASEDAGVRVLEHAAPMVYCVPAVTGSRVVVTAGARERLEASELAAVLAHERAHLRARHDLVVEAFTVLHDAFPRFVTSRAALAEVRLLVEVLADRAARRRLGPAPLVRALAALVGASVPPAAMAAGGGDHPGEVAARMALLRDERPHRVLAAGLYAAAAGVLVLPTVFVAVPWLLTVV</sequence>
<evidence type="ECO:0000256" key="7">
    <source>
        <dbReference type="SAM" id="Phobius"/>
    </source>
</evidence>
<evidence type="ECO:0000256" key="5">
    <source>
        <dbReference type="ARBA" id="ARBA00023049"/>
    </source>
</evidence>
<dbReference type="CDD" id="cd07326">
    <property type="entry name" value="M56_BlaR1_MecR1_like"/>
    <property type="match status" value="1"/>
</dbReference>
<keyword evidence="2" id="KW-0479">Metal-binding</keyword>
<dbReference type="GO" id="GO:0006508">
    <property type="term" value="P:proteolysis"/>
    <property type="evidence" value="ECO:0007669"/>
    <property type="project" value="UniProtKB-KW"/>
</dbReference>
<keyword evidence="1 6" id="KW-0645">Protease</keyword>
<evidence type="ECO:0000256" key="8">
    <source>
        <dbReference type="SAM" id="SignalP"/>
    </source>
</evidence>
<evidence type="ECO:0000256" key="6">
    <source>
        <dbReference type="RuleBase" id="RU003983"/>
    </source>
</evidence>
<dbReference type="OrthoDB" id="9785340at2"/>
<organism evidence="10 11">
    <name type="scientific">Nocardioides iriomotensis</name>
    <dbReference type="NCBI Taxonomy" id="715784"/>
    <lineage>
        <taxon>Bacteria</taxon>
        <taxon>Bacillati</taxon>
        <taxon>Actinomycetota</taxon>
        <taxon>Actinomycetes</taxon>
        <taxon>Propionibacteriales</taxon>
        <taxon>Nocardioidaceae</taxon>
        <taxon>Nocardioides</taxon>
    </lineage>
</organism>
<feature type="transmembrane region" description="Helical" evidence="7">
    <location>
        <begin position="255"/>
        <end position="281"/>
    </location>
</feature>
<reference evidence="10 11" key="1">
    <citation type="submission" date="2019-01" db="EMBL/GenBank/DDBJ databases">
        <title>Nocardioides guangzhouensis sp. nov., an actinobacterium isolated from soil.</title>
        <authorList>
            <person name="Fu Y."/>
            <person name="Cai Y."/>
            <person name="Lin Z."/>
            <person name="Chen P."/>
        </authorList>
    </citation>
    <scope>NUCLEOTIDE SEQUENCE [LARGE SCALE GENOMIC DNA]</scope>
    <source>
        <strain evidence="10 11">NBRC 105384</strain>
    </source>
</reference>
<evidence type="ECO:0000313" key="11">
    <source>
        <dbReference type="Proteomes" id="UP000291189"/>
    </source>
</evidence>
<comment type="similarity">
    <text evidence="6">Belongs to the peptidase M48 family.</text>
</comment>
<protein>
    <submittedName>
        <fullName evidence="10">M56 family peptidase</fullName>
    </submittedName>
</protein>
<gene>
    <name evidence="10" type="ORF">ETU37_10625</name>
</gene>
<dbReference type="Pfam" id="PF01435">
    <property type="entry name" value="Peptidase_M48"/>
    <property type="match status" value="1"/>
</dbReference>
<dbReference type="RefSeq" id="WP_129987276.1">
    <property type="nucleotide sequence ID" value="NZ_SDPU01000021.1"/>
</dbReference>
<evidence type="ECO:0000256" key="1">
    <source>
        <dbReference type="ARBA" id="ARBA00022670"/>
    </source>
</evidence>
<dbReference type="PANTHER" id="PTHR34978:SF3">
    <property type="entry name" value="SLR0241 PROTEIN"/>
    <property type="match status" value="1"/>
</dbReference>
<comment type="cofactor">
    <cofactor evidence="6">
        <name>Zn(2+)</name>
        <dbReference type="ChEBI" id="CHEBI:29105"/>
    </cofactor>
    <text evidence="6">Binds 1 zinc ion per subunit.</text>
</comment>
<keyword evidence="4 6" id="KW-0862">Zinc</keyword>
<dbReference type="Gene3D" id="3.30.2010.10">
    <property type="entry name" value="Metalloproteases ('zincins'), catalytic domain"/>
    <property type="match status" value="1"/>
</dbReference>
<accession>A0A4Q5J1Y1</accession>
<dbReference type="GO" id="GO:0004222">
    <property type="term" value="F:metalloendopeptidase activity"/>
    <property type="evidence" value="ECO:0007669"/>
    <property type="project" value="InterPro"/>
</dbReference>
<feature type="transmembrane region" description="Helical" evidence="7">
    <location>
        <begin position="65"/>
        <end position="83"/>
    </location>
</feature>
<evidence type="ECO:0000313" key="10">
    <source>
        <dbReference type="EMBL" id="RYU12444.1"/>
    </source>
</evidence>
<dbReference type="PANTHER" id="PTHR34978">
    <property type="entry name" value="POSSIBLE SENSOR-TRANSDUCER PROTEIN BLAR"/>
    <property type="match status" value="1"/>
</dbReference>
<dbReference type="InterPro" id="IPR052173">
    <property type="entry name" value="Beta-lactam_resp_regulator"/>
</dbReference>
<keyword evidence="3 6" id="KW-0378">Hydrolase</keyword>
<feature type="chain" id="PRO_5038731846" evidence="8">
    <location>
        <begin position="20"/>
        <end position="284"/>
    </location>
</feature>
<keyword evidence="5 6" id="KW-0482">Metalloprotease</keyword>
<feature type="domain" description="Peptidase M48" evidence="9">
    <location>
        <begin position="95"/>
        <end position="187"/>
    </location>
</feature>
<keyword evidence="7" id="KW-0812">Transmembrane</keyword>
<comment type="caution">
    <text evidence="10">The sequence shown here is derived from an EMBL/GenBank/DDBJ whole genome shotgun (WGS) entry which is preliminary data.</text>
</comment>
<dbReference type="EMBL" id="SDPU01000021">
    <property type="protein sequence ID" value="RYU12444.1"/>
    <property type="molecule type" value="Genomic_DNA"/>
</dbReference>